<reference evidence="2" key="1">
    <citation type="journal article" date="2013" name="Proc. Natl. Acad. Sci. U.S.A.">
        <title>Genome structure and metabolic features in the red seaweed Chondrus crispus shed light on evolution of the Archaeplastida.</title>
        <authorList>
            <person name="Collen J."/>
            <person name="Porcel B."/>
            <person name="Carre W."/>
            <person name="Ball S.G."/>
            <person name="Chaparro C."/>
            <person name="Tonon T."/>
            <person name="Barbeyron T."/>
            <person name="Michel G."/>
            <person name="Noel B."/>
            <person name="Valentin K."/>
            <person name="Elias M."/>
            <person name="Artiguenave F."/>
            <person name="Arun A."/>
            <person name="Aury J.M."/>
            <person name="Barbosa-Neto J.F."/>
            <person name="Bothwell J.H."/>
            <person name="Bouget F.Y."/>
            <person name="Brillet L."/>
            <person name="Cabello-Hurtado F."/>
            <person name="Capella-Gutierrez S."/>
            <person name="Charrier B."/>
            <person name="Cladiere L."/>
            <person name="Cock J.M."/>
            <person name="Coelho S.M."/>
            <person name="Colleoni C."/>
            <person name="Czjzek M."/>
            <person name="Da Silva C."/>
            <person name="Delage L."/>
            <person name="Denoeud F."/>
            <person name="Deschamps P."/>
            <person name="Dittami S.M."/>
            <person name="Gabaldon T."/>
            <person name="Gachon C.M."/>
            <person name="Groisillier A."/>
            <person name="Herve C."/>
            <person name="Jabbari K."/>
            <person name="Katinka M."/>
            <person name="Kloareg B."/>
            <person name="Kowalczyk N."/>
            <person name="Labadie K."/>
            <person name="Leblanc C."/>
            <person name="Lopez P.J."/>
            <person name="McLachlan D.H."/>
            <person name="Meslet-Cladiere L."/>
            <person name="Moustafa A."/>
            <person name="Nehr Z."/>
            <person name="Nyvall Collen P."/>
            <person name="Panaud O."/>
            <person name="Partensky F."/>
            <person name="Poulain J."/>
            <person name="Rensing S.A."/>
            <person name="Rousvoal S."/>
            <person name="Samson G."/>
            <person name="Symeonidi A."/>
            <person name="Weissenbach J."/>
            <person name="Zambounis A."/>
            <person name="Wincker P."/>
            <person name="Boyen C."/>
        </authorList>
    </citation>
    <scope>NUCLEOTIDE SEQUENCE [LARGE SCALE GENOMIC DNA]</scope>
    <source>
        <strain evidence="2">cv. Stackhouse</strain>
    </source>
</reference>
<dbReference type="EMBL" id="HG001735">
    <property type="protein sequence ID" value="CDF35559.1"/>
    <property type="molecule type" value="Genomic_DNA"/>
</dbReference>
<keyword evidence="2" id="KW-1185">Reference proteome</keyword>
<dbReference type="Proteomes" id="UP000012073">
    <property type="component" value="Unassembled WGS sequence"/>
</dbReference>
<evidence type="ECO:0000313" key="1">
    <source>
        <dbReference type="EMBL" id="CDF35559.1"/>
    </source>
</evidence>
<organism evidence="1 2">
    <name type="scientific">Chondrus crispus</name>
    <name type="common">Carrageen Irish moss</name>
    <name type="synonym">Polymorpha crispa</name>
    <dbReference type="NCBI Taxonomy" id="2769"/>
    <lineage>
        <taxon>Eukaryota</taxon>
        <taxon>Rhodophyta</taxon>
        <taxon>Florideophyceae</taxon>
        <taxon>Rhodymeniophycidae</taxon>
        <taxon>Gigartinales</taxon>
        <taxon>Gigartinaceae</taxon>
        <taxon>Chondrus</taxon>
    </lineage>
</organism>
<name>R7QBX3_CHOCR</name>
<proteinExistence type="predicted"/>
<dbReference type="GeneID" id="17323117"/>
<gene>
    <name evidence="1" type="ORF">CHC_T00004086001</name>
</gene>
<dbReference type="Gramene" id="CDF35559">
    <property type="protein sequence ID" value="CDF35559"/>
    <property type="gene ID" value="CHC_T00004086001"/>
</dbReference>
<dbReference type="AlphaFoldDB" id="R7QBX3"/>
<dbReference type="KEGG" id="ccp:CHC_T00004086001"/>
<dbReference type="RefSeq" id="XP_005715379.1">
    <property type="nucleotide sequence ID" value="XM_005715322.1"/>
</dbReference>
<protein>
    <submittedName>
        <fullName evidence="1">Uncharacterized protein</fullName>
    </submittedName>
</protein>
<accession>R7QBX3</accession>
<evidence type="ECO:0000313" key="2">
    <source>
        <dbReference type="Proteomes" id="UP000012073"/>
    </source>
</evidence>
<sequence length="49" mass="5085">MDMMNHRESSEQCCSKSLSGGVSKAALANLPSLKSSASYANSTFSLSLG</sequence>